<dbReference type="InterPro" id="IPR012337">
    <property type="entry name" value="RNaseH-like_sf"/>
</dbReference>
<dbReference type="Pfam" id="PF16473">
    <property type="entry name" value="Rv2179c-like"/>
    <property type="match status" value="1"/>
</dbReference>
<name>A0A0F9UFS7_9ZZZZ</name>
<dbReference type="AlphaFoldDB" id="A0A0F9UFS7"/>
<dbReference type="InterPro" id="IPR033390">
    <property type="entry name" value="Rv2179c-like"/>
</dbReference>
<gene>
    <name evidence="2" type="ORF">LCGC14_0228830</name>
</gene>
<proteinExistence type="predicted"/>
<sequence>MDRTIEGTMIDSETLALGPRALIWEIAAVPFRISITGDGATWETTAQPYHTIIDYADMSTRGFDVDMQTIAWTGGKRRGDVSWDIWREKHFNPGADLAALPGAGVKLHVPDIALFNLWRIAEDKPVWFRNAAFDVPAIENLAIACKKDMPWHRRQQSDLYTQINMIKQFMDYDDKLPAAVEHSARADAIAQIGQLTDICGQLYSGRQPAPDQCPHVADVNEL</sequence>
<protein>
    <recommendedName>
        <fullName evidence="1">3'-5' exoribonuclease Rv2179c-like domain-containing protein</fullName>
    </recommendedName>
</protein>
<comment type="caution">
    <text evidence="2">The sequence shown here is derived from an EMBL/GenBank/DDBJ whole genome shotgun (WGS) entry which is preliminary data.</text>
</comment>
<organism evidence="2">
    <name type="scientific">marine sediment metagenome</name>
    <dbReference type="NCBI Taxonomy" id="412755"/>
    <lineage>
        <taxon>unclassified sequences</taxon>
        <taxon>metagenomes</taxon>
        <taxon>ecological metagenomes</taxon>
    </lineage>
</organism>
<accession>A0A0F9UFS7</accession>
<evidence type="ECO:0000313" key="2">
    <source>
        <dbReference type="EMBL" id="KKN90514.1"/>
    </source>
</evidence>
<dbReference type="EMBL" id="LAZR01000110">
    <property type="protein sequence ID" value="KKN90514.1"/>
    <property type="molecule type" value="Genomic_DNA"/>
</dbReference>
<feature type="domain" description="3'-5' exoribonuclease Rv2179c-like" evidence="1">
    <location>
        <begin position="8"/>
        <end position="194"/>
    </location>
</feature>
<evidence type="ECO:0000259" key="1">
    <source>
        <dbReference type="Pfam" id="PF16473"/>
    </source>
</evidence>
<dbReference type="SUPFAM" id="SSF53098">
    <property type="entry name" value="Ribonuclease H-like"/>
    <property type="match status" value="1"/>
</dbReference>
<reference evidence="2" key="1">
    <citation type="journal article" date="2015" name="Nature">
        <title>Complex archaea that bridge the gap between prokaryotes and eukaryotes.</title>
        <authorList>
            <person name="Spang A."/>
            <person name="Saw J.H."/>
            <person name="Jorgensen S.L."/>
            <person name="Zaremba-Niedzwiedzka K."/>
            <person name="Martijn J."/>
            <person name="Lind A.E."/>
            <person name="van Eijk R."/>
            <person name="Schleper C."/>
            <person name="Guy L."/>
            <person name="Ettema T.J."/>
        </authorList>
    </citation>
    <scope>NUCLEOTIDE SEQUENCE</scope>
</reference>